<dbReference type="Proteomes" id="UP000275078">
    <property type="component" value="Unassembled WGS sequence"/>
</dbReference>
<organism evidence="1 2">
    <name type="scientific">Ascobolus immersus RN42</name>
    <dbReference type="NCBI Taxonomy" id="1160509"/>
    <lineage>
        <taxon>Eukaryota</taxon>
        <taxon>Fungi</taxon>
        <taxon>Dikarya</taxon>
        <taxon>Ascomycota</taxon>
        <taxon>Pezizomycotina</taxon>
        <taxon>Pezizomycetes</taxon>
        <taxon>Pezizales</taxon>
        <taxon>Ascobolaceae</taxon>
        <taxon>Ascobolus</taxon>
    </lineage>
</organism>
<evidence type="ECO:0000313" key="1">
    <source>
        <dbReference type="EMBL" id="RPA80139.1"/>
    </source>
</evidence>
<evidence type="ECO:0008006" key="3">
    <source>
        <dbReference type="Google" id="ProtNLM"/>
    </source>
</evidence>
<name>A0A3N4I2C2_ASCIM</name>
<accession>A0A3N4I2C2</accession>
<feature type="non-terminal residue" evidence="1">
    <location>
        <position position="1"/>
    </location>
</feature>
<dbReference type="OrthoDB" id="2564987at2759"/>
<dbReference type="AlphaFoldDB" id="A0A3N4I2C2"/>
<protein>
    <recommendedName>
        <fullName evidence="3">Dickkopf N-terminal cysteine-rich domain-containing protein</fullName>
    </recommendedName>
</protein>
<evidence type="ECO:0000313" key="2">
    <source>
        <dbReference type="Proteomes" id="UP000275078"/>
    </source>
</evidence>
<dbReference type="EMBL" id="ML119691">
    <property type="protein sequence ID" value="RPA80139.1"/>
    <property type="molecule type" value="Genomic_DNA"/>
</dbReference>
<keyword evidence="2" id="KW-1185">Reference proteome</keyword>
<reference evidence="1 2" key="1">
    <citation type="journal article" date="2018" name="Nat. Ecol. Evol.">
        <title>Pezizomycetes genomes reveal the molecular basis of ectomycorrhizal truffle lifestyle.</title>
        <authorList>
            <person name="Murat C."/>
            <person name="Payen T."/>
            <person name="Noel B."/>
            <person name="Kuo A."/>
            <person name="Morin E."/>
            <person name="Chen J."/>
            <person name="Kohler A."/>
            <person name="Krizsan K."/>
            <person name="Balestrini R."/>
            <person name="Da Silva C."/>
            <person name="Montanini B."/>
            <person name="Hainaut M."/>
            <person name="Levati E."/>
            <person name="Barry K.W."/>
            <person name="Belfiori B."/>
            <person name="Cichocki N."/>
            <person name="Clum A."/>
            <person name="Dockter R.B."/>
            <person name="Fauchery L."/>
            <person name="Guy J."/>
            <person name="Iotti M."/>
            <person name="Le Tacon F."/>
            <person name="Lindquist E.A."/>
            <person name="Lipzen A."/>
            <person name="Malagnac F."/>
            <person name="Mello A."/>
            <person name="Molinier V."/>
            <person name="Miyauchi S."/>
            <person name="Poulain J."/>
            <person name="Riccioni C."/>
            <person name="Rubini A."/>
            <person name="Sitrit Y."/>
            <person name="Splivallo R."/>
            <person name="Traeger S."/>
            <person name="Wang M."/>
            <person name="Zifcakova L."/>
            <person name="Wipf D."/>
            <person name="Zambonelli A."/>
            <person name="Paolocci F."/>
            <person name="Nowrousian M."/>
            <person name="Ottonello S."/>
            <person name="Baldrian P."/>
            <person name="Spatafora J.W."/>
            <person name="Henrissat B."/>
            <person name="Nagy L.G."/>
            <person name="Aury J.M."/>
            <person name="Wincker P."/>
            <person name="Grigoriev I.V."/>
            <person name="Bonfante P."/>
            <person name="Martin F.M."/>
        </authorList>
    </citation>
    <scope>NUCLEOTIDE SEQUENCE [LARGE SCALE GENOMIC DNA]</scope>
    <source>
        <strain evidence="1 2">RN42</strain>
    </source>
</reference>
<sequence>GADDCAWKGHCLGAACGSHNDCDGDLACVSGKCSPPSFAKGMRFRGRRQ</sequence>
<proteinExistence type="predicted"/>
<gene>
    <name evidence="1" type="ORF">BJ508DRAFT_210541</name>
</gene>